<keyword evidence="2" id="KW-1185">Reference proteome</keyword>
<organism evidence="1 2">
    <name type="scientific">Gossypium gossypioides</name>
    <name type="common">Mexican cotton</name>
    <name type="synonym">Selera gossypioides</name>
    <dbReference type="NCBI Taxonomy" id="34282"/>
    <lineage>
        <taxon>Eukaryota</taxon>
        <taxon>Viridiplantae</taxon>
        <taxon>Streptophyta</taxon>
        <taxon>Embryophyta</taxon>
        <taxon>Tracheophyta</taxon>
        <taxon>Spermatophyta</taxon>
        <taxon>Magnoliopsida</taxon>
        <taxon>eudicotyledons</taxon>
        <taxon>Gunneridae</taxon>
        <taxon>Pentapetalae</taxon>
        <taxon>rosids</taxon>
        <taxon>malvids</taxon>
        <taxon>Malvales</taxon>
        <taxon>Malvaceae</taxon>
        <taxon>Malvoideae</taxon>
        <taxon>Gossypium</taxon>
    </lineage>
</organism>
<accession>A0A7J9BTR8</accession>
<sequence length="73" mass="8392">KLLEGSGFLACGQYRLRVQVGPKTDQRVHREVETRDTHIPSFMRGVYHHFGGRAVAIRIANGWVRTHRVCSIY</sequence>
<protein>
    <submittedName>
        <fullName evidence="1">Uncharacterized protein</fullName>
    </submittedName>
</protein>
<proteinExistence type="predicted"/>
<evidence type="ECO:0000313" key="2">
    <source>
        <dbReference type="Proteomes" id="UP000593579"/>
    </source>
</evidence>
<dbReference type="AlphaFoldDB" id="A0A7J9BTR8"/>
<dbReference type="Proteomes" id="UP000593579">
    <property type="component" value="Unassembled WGS sequence"/>
</dbReference>
<comment type="caution">
    <text evidence="1">The sequence shown here is derived from an EMBL/GenBank/DDBJ whole genome shotgun (WGS) entry which is preliminary data.</text>
</comment>
<dbReference type="EMBL" id="JABEZY010000006">
    <property type="protein sequence ID" value="MBA0739573.1"/>
    <property type="molecule type" value="Genomic_DNA"/>
</dbReference>
<gene>
    <name evidence="1" type="ORF">Gogos_012834</name>
</gene>
<feature type="non-terminal residue" evidence="1">
    <location>
        <position position="1"/>
    </location>
</feature>
<dbReference type="OrthoDB" id="991986at2759"/>
<evidence type="ECO:0000313" key="1">
    <source>
        <dbReference type="EMBL" id="MBA0739573.1"/>
    </source>
</evidence>
<reference evidence="1 2" key="1">
    <citation type="journal article" date="2019" name="Genome Biol. Evol.">
        <title>Insights into the evolution of the New World diploid cottons (Gossypium, subgenus Houzingenia) based on genome sequencing.</title>
        <authorList>
            <person name="Grover C.E."/>
            <person name="Arick M.A. 2nd"/>
            <person name="Thrash A."/>
            <person name="Conover J.L."/>
            <person name="Sanders W.S."/>
            <person name="Peterson D.G."/>
            <person name="Frelichowski J.E."/>
            <person name="Scheffler J.A."/>
            <person name="Scheffler B.E."/>
            <person name="Wendel J.F."/>
        </authorList>
    </citation>
    <scope>NUCLEOTIDE SEQUENCE [LARGE SCALE GENOMIC DNA]</scope>
    <source>
        <strain evidence="1">5</strain>
        <tissue evidence="1">Leaf</tissue>
    </source>
</reference>
<name>A0A7J9BTR8_GOSGO</name>